<evidence type="ECO:0000313" key="3">
    <source>
        <dbReference type="Proteomes" id="UP000190848"/>
    </source>
</evidence>
<feature type="signal peptide" evidence="1">
    <location>
        <begin position="1"/>
        <end position="22"/>
    </location>
</feature>
<dbReference type="InterPro" id="IPR038707">
    <property type="entry name" value="TraQ_sf"/>
</dbReference>
<gene>
    <name evidence="2" type="ORF">BBD32_19400</name>
</gene>
<proteinExistence type="predicted"/>
<reference evidence="2 3" key="1">
    <citation type="submission" date="2016-07" db="EMBL/GenBank/DDBJ databases">
        <title>Revisiting the taxonomy of the Elizabethkingia Genus using Whole-Genome Sequencing, Optical Mapping, and MALDI-TOF, along with proposal of three novel Elizabethkingia species: Elizabethkingia bruuniana sp. nov., Elizabethkingia ursingii sp. nov., and Elizabethkingia occulta sp. nov.</title>
        <authorList>
            <person name="Nicholson A.C."/>
        </authorList>
    </citation>
    <scope>NUCLEOTIDE SEQUENCE [LARGE SCALE GENOMIC DNA]</scope>
    <source>
        <strain evidence="2 3">F3201</strain>
        <plasmid evidence="2 3">unnamed</plasmid>
    </source>
</reference>
<dbReference type="AlphaFoldDB" id="A0AAU8V3K2"/>
<sequence length="484" mass="54499">MKKTFFLFVTILSLFLFNSCRSDGDWGNNQTNGQFGFTVERDKDFQEKAVGETTDIKFNIKANYDFATVPMVIKYSGDLNGVLKLGDITLEQNKEYELKSASNILKYTGNEAGTHKLKISAKNAKDQSQTEEFELKYGVSDFQVKLEGGNGDFYQGQEISYVGKITPAKNTDTKGYSIKFNSFDGKIKFEGGNVELGKEYPINDISNFSISTLSTKIGQSKLSYTIKNTTVSRDLDIQQNILARTVSFDGDASISKNVLEPNQRFSLQAVVKKNPKVSGDLFYKTWVSGQNVIADGITTTNGTYQQYALGDNNQLKLDLQALKTGDYTLNIQLKDEFGNESDVKQFQIKVDNPIKINSGSVVLLVDKHKGTYQNFDTSWISYKGAKISVNANTGAGNKISKIVVETYFQFRDWAETKHSYTIDYNDFPEKVDEKDRQIDDDQSLDKNNRNNDDVKSGRYVIFVYDTQGRYEKIEGSALIQTQNK</sequence>
<geneLocation type="plasmid" evidence="2 3">
    <name>unnamed</name>
</geneLocation>
<evidence type="ECO:0000256" key="1">
    <source>
        <dbReference type="SAM" id="SignalP"/>
    </source>
</evidence>
<evidence type="ECO:0000313" key="2">
    <source>
        <dbReference type="EMBL" id="AQX03712.1"/>
    </source>
</evidence>
<organism evidence="2 3">
    <name type="scientific">Elizabethkingia anophelis</name>
    <dbReference type="NCBI Taxonomy" id="1117645"/>
    <lineage>
        <taxon>Bacteria</taxon>
        <taxon>Pseudomonadati</taxon>
        <taxon>Bacteroidota</taxon>
        <taxon>Flavobacteriia</taxon>
        <taxon>Flavobacteriales</taxon>
        <taxon>Weeksellaceae</taxon>
        <taxon>Elizabethkingia</taxon>
    </lineage>
</organism>
<dbReference type="Proteomes" id="UP000190848">
    <property type="component" value="Plasmid unnamed"/>
</dbReference>
<dbReference type="Gene3D" id="2.60.40.2410">
    <property type="entry name" value="Uncharacterised protein PF12988, DUF3872"/>
    <property type="match status" value="1"/>
</dbReference>
<dbReference type="Pfam" id="PF12988">
    <property type="entry name" value="TraQ_transposon"/>
    <property type="match status" value="1"/>
</dbReference>
<feature type="chain" id="PRO_5043728597" evidence="1">
    <location>
        <begin position="23"/>
        <end position="484"/>
    </location>
</feature>
<keyword evidence="1" id="KW-0732">Signal</keyword>
<dbReference type="RefSeq" id="WP_078396996.1">
    <property type="nucleotide sequence ID" value="NZ_CP016375.1"/>
</dbReference>
<dbReference type="InterPro" id="IPR024355">
    <property type="entry name" value="TraQ_bacteroidetes"/>
</dbReference>
<name>A0AAU8V3K2_9FLAO</name>
<protein>
    <submittedName>
        <fullName evidence="2">Uncharacterized protein</fullName>
    </submittedName>
</protein>
<dbReference type="EMBL" id="CP016375">
    <property type="protein sequence ID" value="AQX03712.1"/>
    <property type="molecule type" value="Genomic_DNA"/>
</dbReference>
<keyword evidence="2" id="KW-0614">Plasmid</keyword>
<accession>A0AAU8V3K2</accession>